<reference evidence="12 13" key="1">
    <citation type="submission" date="2023-04" db="EMBL/GenBank/DDBJ databases">
        <title>Draft genome sequence of Saccharopolyspora sp. TS4A08 isolated from sweet potato rhizospheric soil.</title>
        <authorList>
            <person name="Suksaard P."/>
            <person name="Duangmal K."/>
        </authorList>
    </citation>
    <scope>NUCLEOTIDE SEQUENCE [LARGE SCALE GENOMIC DNA]</scope>
    <source>
        <strain evidence="12 13">TS4A08</strain>
    </source>
</reference>
<feature type="transmembrane region" description="Helical" evidence="10">
    <location>
        <begin position="723"/>
        <end position="742"/>
    </location>
</feature>
<dbReference type="GO" id="GO:0005524">
    <property type="term" value="F:ATP binding"/>
    <property type="evidence" value="ECO:0007669"/>
    <property type="project" value="UniProtKB-KW"/>
</dbReference>
<evidence type="ECO:0000256" key="8">
    <source>
        <dbReference type="ARBA" id="ARBA00022989"/>
    </source>
</evidence>
<feature type="transmembrane region" description="Helical" evidence="10">
    <location>
        <begin position="754"/>
        <end position="771"/>
    </location>
</feature>
<evidence type="ECO:0000256" key="1">
    <source>
        <dbReference type="ARBA" id="ARBA00004651"/>
    </source>
</evidence>
<keyword evidence="3" id="KW-1003">Cell membrane</keyword>
<keyword evidence="6" id="KW-0547">Nucleotide-binding</keyword>
<evidence type="ECO:0000256" key="9">
    <source>
        <dbReference type="ARBA" id="ARBA00023136"/>
    </source>
</evidence>
<dbReference type="Pfam" id="PF00005">
    <property type="entry name" value="ABC_tran"/>
    <property type="match status" value="2"/>
</dbReference>
<keyword evidence="13" id="KW-1185">Reference proteome</keyword>
<keyword evidence="4 10" id="KW-0812">Transmembrane</keyword>
<gene>
    <name evidence="12" type="ORF">QFW96_16215</name>
</gene>
<dbReference type="PROSITE" id="PS50893">
    <property type="entry name" value="ABC_TRANSPORTER_2"/>
    <property type="match status" value="2"/>
</dbReference>
<dbReference type="InterPro" id="IPR050107">
    <property type="entry name" value="ABC_carbohydrate_import_ATPase"/>
</dbReference>
<dbReference type="InterPro" id="IPR003439">
    <property type="entry name" value="ABC_transporter-like_ATP-bd"/>
</dbReference>
<evidence type="ECO:0000256" key="4">
    <source>
        <dbReference type="ARBA" id="ARBA00022692"/>
    </source>
</evidence>
<feature type="transmembrane region" description="Helical" evidence="10">
    <location>
        <begin position="578"/>
        <end position="596"/>
    </location>
</feature>
<name>A0ABT6PQE9_9PSEU</name>
<keyword evidence="8 10" id="KW-1133">Transmembrane helix</keyword>
<evidence type="ECO:0000313" key="12">
    <source>
        <dbReference type="EMBL" id="MDI2030174.1"/>
    </source>
</evidence>
<proteinExistence type="predicted"/>
<dbReference type="PANTHER" id="PTHR43790">
    <property type="entry name" value="CARBOHYDRATE TRANSPORT ATP-BINDING PROTEIN MG119-RELATED"/>
    <property type="match status" value="1"/>
</dbReference>
<evidence type="ECO:0000256" key="6">
    <source>
        <dbReference type="ARBA" id="ARBA00022741"/>
    </source>
</evidence>
<feature type="transmembrane region" description="Helical" evidence="10">
    <location>
        <begin position="543"/>
        <end position="566"/>
    </location>
</feature>
<evidence type="ECO:0000313" key="13">
    <source>
        <dbReference type="Proteomes" id="UP001237595"/>
    </source>
</evidence>
<evidence type="ECO:0000256" key="3">
    <source>
        <dbReference type="ARBA" id="ARBA00022475"/>
    </source>
</evidence>
<dbReference type="Proteomes" id="UP001237595">
    <property type="component" value="Unassembled WGS sequence"/>
</dbReference>
<dbReference type="Pfam" id="PF02653">
    <property type="entry name" value="BPD_transp_2"/>
    <property type="match status" value="1"/>
</dbReference>
<organism evidence="12 13">
    <name type="scientific">Saccharopolyspora ipomoeae</name>
    <dbReference type="NCBI Taxonomy" id="3042027"/>
    <lineage>
        <taxon>Bacteria</taxon>
        <taxon>Bacillati</taxon>
        <taxon>Actinomycetota</taxon>
        <taxon>Actinomycetes</taxon>
        <taxon>Pseudonocardiales</taxon>
        <taxon>Pseudonocardiaceae</taxon>
        <taxon>Saccharopolyspora</taxon>
    </lineage>
</organism>
<feature type="transmembrane region" description="Helical" evidence="10">
    <location>
        <begin position="512"/>
        <end position="537"/>
    </location>
</feature>
<dbReference type="InterPro" id="IPR003593">
    <property type="entry name" value="AAA+_ATPase"/>
</dbReference>
<evidence type="ECO:0000256" key="7">
    <source>
        <dbReference type="ARBA" id="ARBA00022840"/>
    </source>
</evidence>
<dbReference type="CDD" id="cd06579">
    <property type="entry name" value="TM_PBP1_transp_AraH_like"/>
    <property type="match status" value="1"/>
</dbReference>
<keyword evidence="7 12" id="KW-0067">ATP-binding</keyword>
<dbReference type="CDD" id="cd03216">
    <property type="entry name" value="ABC_Carb_Monos_I"/>
    <property type="match status" value="1"/>
</dbReference>
<dbReference type="SMART" id="SM00382">
    <property type="entry name" value="AAA"/>
    <property type="match status" value="2"/>
</dbReference>
<accession>A0ABT6PQE9</accession>
<sequence length="830" mass="87074">MADRGKWVLEADSVTKTYPGVTALDAVDLTVAPGEVHGIVGENGAGKSTLMGIVSGARAADSGTVRICGEALSSASPQLARRLGLAIVHQEPALLPDLTVAENMYFGVSEAQRPKIANLTSWAARHLAVWHGEPTIDPTVRVEQLLPEQRFVVEICRALAAEPRVLVLDEPTEHLGGADVERLFATIAERVAAGCSVVYISHRIREIRRIADRITVLRDGRCQGTHEAAELSEADIVNLIVGRDLKTTFPEKGSVLDAGSKRLSVQGLSGANFVATDLRVAAGEVVGLAGIEGNGQREFLRAIAGFGRTAGVIEVDGEPVSAGSTSRTARSGICLVPGDRHREGVITGLGVRENLALRSLRRFSRAGFVSGRRERQFVGRTIDEFAVKTADQDTPIDALSGGNQQKTVLASALSSEPAVLLVDEPTQGVDVGARAEIYQLLRDRARDTGMATVVLSSDATELAGLCDRVVVFSRGQLVEELSGAEVTEENITQGLLTATSERESRKRSSAPVWNWLAADTAPVVLVALALVGLATYAQMLNDLFLAPLNVSSSLALVATLCLVALAQATVMLTGGIDLSVGPLMGFLVVVESFFLVDGTPVVGQLTGWLLLIAIPVAVGVVNWALVDMVRLHPMVATLVTYMALQALSLLLRPVPGGLISAQITDPLSALVGPVPVTFLVAVVLSGTLAWLLVRSKPGIALRAAGSDAERARINGIRPTHVRLAAYVGSSLLVGVASVTLLAQVGSGDPSAGTSYTLASISAVVIGGVSLYGGRGSFAGVLLGALLVQEAASVTTFLNLSTAWQYYLQGLLTIVAVAAYSKSRQRVVVKG</sequence>
<feature type="transmembrane region" description="Helical" evidence="10">
    <location>
        <begin position="608"/>
        <end position="626"/>
    </location>
</feature>
<feature type="transmembrane region" description="Helical" evidence="10">
    <location>
        <begin position="633"/>
        <end position="651"/>
    </location>
</feature>
<evidence type="ECO:0000256" key="10">
    <source>
        <dbReference type="SAM" id="Phobius"/>
    </source>
</evidence>
<feature type="transmembrane region" description="Helical" evidence="10">
    <location>
        <begin position="803"/>
        <end position="820"/>
    </location>
</feature>
<evidence type="ECO:0000259" key="11">
    <source>
        <dbReference type="PROSITE" id="PS50893"/>
    </source>
</evidence>
<feature type="domain" description="ABC transporter" evidence="11">
    <location>
        <begin position="258"/>
        <end position="499"/>
    </location>
</feature>
<dbReference type="RefSeq" id="WP_281456486.1">
    <property type="nucleotide sequence ID" value="NZ_JASAOF010000009.1"/>
</dbReference>
<feature type="domain" description="ABC transporter" evidence="11">
    <location>
        <begin position="9"/>
        <end position="244"/>
    </location>
</feature>
<evidence type="ECO:0000256" key="5">
    <source>
        <dbReference type="ARBA" id="ARBA00022737"/>
    </source>
</evidence>
<dbReference type="Gene3D" id="3.40.50.300">
    <property type="entry name" value="P-loop containing nucleotide triphosphate hydrolases"/>
    <property type="match status" value="2"/>
</dbReference>
<keyword evidence="5" id="KW-0677">Repeat</keyword>
<evidence type="ECO:0000256" key="2">
    <source>
        <dbReference type="ARBA" id="ARBA00022448"/>
    </source>
</evidence>
<dbReference type="SUPFAM" id="SSF52540">
    <property type="entry name" value="P-loop containing nucleoside triphosphate hydrolases"/>
    <property type="match status" value="2"/>
</dbReference>
<dbReference type="PANTHER" id="PTHR43790:SF9">
    <property type="entry name" value="GALACTOFURANOSE TRANSPORTER ATP-BINDING PROTEIN YTFR"/>
    <property type="match status" value="1"/>
</dbReference>
<keyword evidence="2" id="KW-0813">Transport</keyword>
<keyword evidence="9 10" id="KW-0472">Membrane</keyword>
<comment type="subcellular location">
    <subcellularLocation>
        <location evidence="1">Cell membrane</location>
        <topology evidence="1">Multi-pass membrane protein</topology>
    </subcellularLocation>
</comment>
<dbReference type="InterPro" id="IPR027417">
    <property type="entry name" value="P-loop_NTPase"/>
</dbReference>
<feature type="transmembrane region" description="Helical" evidence="10">
    <location>
        <begin position="778"/>
        <end position="797"/>
    </location>
</feature>
<dbReference type="EMBL" id="JASAOF010000009">
    <property type="protein sequence ID" value="MDI2030174.1"/>
    <property type="molecule type" value="Genomic_DNA"/>
</dbReference>
<dbReference type="InterPro" id="IPR001851">
    <property type="entry name" value="ABC_transp_permease"/>
</dbReference>
<comment type="caution">
    <text evidence="12">The sequence shown here is derived from an EMBL/GenBank/DDBJ whole genome shotgun (WGS) entry which is preliminary data.</text>
</comment>
<feature type="transmembrane region" description="Helical" evidence="10">
    <location>
        <begin position="671"/>
        <end position="693"/>
    </location>
</feature>
<dbReference type="CDD" id="cd03215">
    <property type="entry name" value="ABC_Carb_Monos_II"/>
    <property type="match status" value="1"/>
</dbReference>
<protein>
    <submittedName>
        <fullName evidence="12">ATP-binding cassette domain-containing protein</fullName>
    </submittedName>
</protein>